<feature type="compositionally biased region" description="Polar residues" evidence="1">
    <location>
        <begin position="228"/>
        <end position="243"/>
    </location>
</feature>
<dbReference type="GO" id="GO:0003677">
    <property type="term" value="F:DNA binding"/>
    <property type="evidence" value="ECO:0007669"/>
    <property type="project" value="InterPro"/>
</dbReference>
<proteinExistence type="predicted"/>
<dbReference type="PATRIC" id="fig|754477.3.peg.992"/>
<dbReference type="Pfam" id="PF13413">
    <property type="entry name" value="HTH_25"/>
    <property type="match status" value="1"/>
</dbReference>
<dbReference type="AlphaFoldDB" id="I1YGX7"/>
<dbReference type="InterPro" id="IPR025194">
    <property type="entry name" value="RodZ-like_C"/>
</dbReference>
<gene>
    <name evidence="3" type="ordered locus">Q7C_1008</name>
</gene>
<protein>
    <recommendedName>
        <fullName evidence="2">Cytoskeleton protein RodZ-like C-terminal domain-containing protein</fullName>
    </recommendedName>
</protein>
<dbReference type="InterPro" id="IPR010982">
    <property type="entry name" value="Lambda_DNA-bd_dom_sf"/>
</dbReference>
<feature type="region of interest" description="Disordered" evidence="1">
    <location>
        <begin position="143"/>
        <end position="183"/>
    </location>
</feature>
<organism evidence="3 4">
    <name type="scientific">Methylophaga frappieri (strain ATCC BAA-2434 / DSM 25690 / JAM7)</name>
    <dbReference type="NCBI Taxonomy" id="754477"/>
    <lineage>
        <taxon>Bacteria</taxon>
        <taxon>Pseudomonadati</taxon>
        <taxon>Pseudomonadota</taxon>
        <taxon>Gammaproteobacteria</taxon>
        <taxon>Thiotrichales</taxon>
        <taxon>Piscirickettsiaceae</taxon>
        <taxon>Methylophaga</taxon>
    </lineage>
</organism>
<dbReference type="Gene3D" id="1.10.260.40">
    <property type="entry name" value="lambda repressor-like DNA-binding domains"/>
    <property type="match status" value="1"/>
</dbReference>
<dbReference type="Pfam" id="PF13464">
    <property type="entry name" value="RodZ_C"/>
    <property type="match status" value="1"/>
</dbReference>
<evidence type="ECO:0000313" key="3">
    <source>
        <dbReference type="EMBL" id="AFJ02170.1"/>
    </source>
</evidence>
<dbReference type="RefSeq" id="WP_014703590.1">
    <property type="nucleotide sequence ID" value="NC_017856.1"/>
</dbReference>
<keyword evidence="4" id="KW-1185">Reference proteome</keyword>
<feature type="domain" description="Cytoskeleton protein RodZ-like C-terminal" evidence="2">
    <location>
        <begin position="276"/>
        <end position="346"/>
    </location>
</feature>
<feature type="compositionally biased region" description="Acidic residues" evidence="1">
    <location>
        <begin position="151"/>
        <end position="167"/>
    </location>
</feature>
<dbReference type="KEGG" id="mec:Q7C_1008"/>
<evidence type="ECO:0000256" key="1">
    <source>
        <dbReference type="SAM" id="MobiDB-lite"/>
    </source>
</evidence>
<evidence type="ECO:0000313" key="4">
    <source>
        <dbReference type="Proteomes" id="UP000009145"/>
    </source>
</evidence>
<sequence length="350" mass="38964">MTTSQDDIAIVTETPGIGYRLQQAREAKKLSIAEASVQLRLTRTIIMHLEQEAWDSLYSRTYARGYLLGYARFLGLPEDEILADFNTHYGHVDRPTSLLIKQDLPEHNQLPWKALSLFAVVIVLGWLIYQQLLPNAANPAPPFVPERAESTDNDTLSETDLAVSDEDSGIRAYPQGGNETRGVSKITENQAVIPIRVESMPAQMAEQELQNLTAPEGEERGQEQNENVASTEQELVPEQTENVESTEEKMTPEIDATVEVETTEREPLLPGEASLRLRVTEPSWLEVKDNGGNTLLNRVLEQETVDLHGPMPFTVRVGNVAGTEIQFNETVVDMSPYQQSNVARLTLGAE</sequence>
<dbReference type="PANTHER" id="PTHR34475">
    <property type="match status" value="1"/>
</dbReference>
<accession>I1YGX7</accession>
<dbReference type="OrthoDB" id="9790252at2"/>
<dbReference type="HOGENOM" id="CLU_047530_3_1_6"/>
<evidence type="ECO:0000259" key="2">
    <source>
        <dbReference type="Pfam" id="PF13464"/>
    </source>
</evidence>
<name>I1YGX7_METFJ</name>
<feature type="region of interest" description="Disordered" evidence="1">
    <location>
        <begin position="215"/>
        <end position="250"/>
    </location>
</feature>
<reference evidence="3 4" key="1">
    <citation type="journal article" date="2012" name="J. Bacteriol.">
        <title>Complete genome sequences of Methylophaga sp. strain JAM1 and Methylophaga sp. strain JAM7.</title>
        <authorList>
            <person name="Villeneuve C."/>
            <person name="Martineau C."/>
            <person name="Mauffrey F."/>
            <person name="Villemur R."/>
        </authorList>
    </citation>
    <scope>NUCLEOTIDE SEQUENCE [LARGE SCALE GENOMIC DNA]</scope>
    <source>
        <strain evidence="3 4">JAM7</strain>
    </source>
</reference>
<dbReference type="EMBL" id="CP003380">
    <property type="protein sequence ID" value="AFJ02170.1"/>
    <property type="molecule type" value="Genomic_DNA"/>
</dbReference>
<dbReference type="PANTHER" id="PTHR34475:SF1">
    <property type="entry name" value="CYTOSKELETON PROTEIN RODZ"/>
    <property type="match status" value="1"/>
</dbReference>
<dbReference type="STRING" id="754477.Q7C_1008"/>
<dbReference type="eggNOG" id="COG1426">
    <property type="taxonomic scope" value="Bacteria"/>
</dbReference>
<dbReference type="Proteomes" id="UP000009145">
    <property type="component" value="Chromosome"/>
</dbReference>
<dbReference type="InterPro" id="IPR050400">
    <property type="entry name" value="Bact_Cytoskel_RodZ"/>
</dbReference>